<evidence type="ECO:0000313" key="4">
    <source>
        <dbReference type="EMBL" id="ENV33718.1"/>
    </source>
</evidence>
<dbReference type="RefSeq" id="WP_004863002.1">
    <property type="nucleotide sequence ID" value="NZ_ASYY01000068.1"/>
</dbReference>
<dbReference type="Gene3D" id="1.10.357.10">
    <property type="entry name" value="Tetracycline Repressor, domain 2"/>
    <property type="match status" value="1"/>
</dbReference>
<dbReference type="PROSITE" id="PS50977">
    <property type="entry name" value="HTH_TETR_2"/>
    <property type="match status" value="1"/>
</dbReference>
<dbReference type="Pfam" id="PF00440">
    <property type="entry name" value="TetR_N"/>
    <property type="match status" value="1"/>
</dbReference>
<organism evidence="4 5">
    <name type="scientific">Acinetobacter gerneri DSM 14967 = CIP 107464 = MTCC 9824</name>
    <dbReference type="NCBI Taxonomy" id="1120926"/>
    <lineage>
        <taxon>Bacteria</taxon>
        <taxon>Pseudomonadati</taxon>
        <taxon>Pseudomonadota</taxon>
        <taxon>Gammaproteobacteria</taxon>
        <taxon>Moraxellales</taxon>
        <taxon>Moraxellaceae</taxon>
        <taxon>Acinetobacter</taxon>
    </lineage>
</organism>
<dbReference type="InterPro" id="IPR001647">
    <property type="entry name" value="HTH_TetR"/>
</dbReference>
<dbReference type="GeneID" id="84209445"/>
<evidence type="ECO:0000256" key="1">
    <source>
        <dbReference type="ARBA" id="ARBA00023125"/>
    </source>
</evidence>
<evidence type="ECO:0000256" key="2">
    <source>
        <dbReference type="PROSITE-ProRule" id="PRU00335"/>
    </source>
</evidence>
<reference evidence="4 5" key="1">
    <citation type="submission" date="2013-02" db="EMBL/GenBank/DDBJ databases">
        <title>The Genome Sequence of Acinetobacter gerneri CIP 107464.</title>
        <authorList>
            <consortium name="The Broad Institute Genome Sequencing Platform"/>
            <consortium name="The Broad Institute Genome Sequencing Center for Infectious Disease"/>
            <person name="Cerqueira G."/>
            <person name="Feldgarden M."/>
            <person name="Courvalin P."/>
            <person name="Perichon B."/>
            <person name="Grillot-Courvalin C."/>
            <person name="Clermont D."/>
            <person name="Rocha E."/>
            <person name="Yoon E.-J."/>
            <person name="Nemec A."/>
            <person name="Walker B."/>
            <person name="Young S.K."/>
            <person name="Zeng Q."/>
            <person name="Gargeya S."/>
            <person name="Fitzgerald M."/>
            <person name="Haas B."/>
            <person name="Abouelleil A."/>
            <person name="Alvarado L."/>
            <person name="Arachchi H.M."/>
            <person name="Berlin A.M."/>
            <person name="Chapman S.B."/>
            <person name="Dewar J."/>
            <person name="Goldberg J."/>
            <person name="Griggs A."/>
            <person name="Gujja S."/>
            <person name="Hansen M."/>
            <person name="Howarth C."/>
            <person name="Imamovic A."/>
            <person name="Larimer J."/>
            <person name="McCowan C."/>
            <person name="Murphy C."/>
            <person name="Neiman D."/>
            <person name="Pearson M."/>
            <person name="Priest M."/>
            <person name="Roberts A."/>
            <person name="Saif S."/>
            <person name="Shea T."/>
            <person name="Sisk P."/>
            <person name="Sykes S."/>
            <person name="Wortman J."/>
            <person name="Nusbaum C."/>
            <person name="Birren B."/>
        </authorList>
    </citation>
    <scope>NUCLEOTIDE SEQUENCE [LARGE SCALE GENOMIC DNA]</scope>
    <source>
        <strain evidence="4 5">CIP 107464</strain>
    </source>
</reference>
<protein>
    <recommendedName>
        <fullName evidence="3">HTH tetR-type domain-containing protein</fullName>
    </recommendedName>
</protein>
<dbReference type="eggNOG" id="COG1309">
    <property type="taxonomic scope" value="Bacteria"/>
</dbReference>
<dbReference type="STRING" id="202952.GCA_000747725_02632"/>
<dbReference type="PATRIC" id="fig|1120926.3.peg.2025"/>
<feature type="DNA-binding region" description="H-T-H motif" evidence="2">
    <location>
        <begin position="50"/>
        <end position="69"/>
    </location>
</feature>
<dbReference type="PANTHER" id="PTHR43479:SF11">
    <property type="entry name" value="ACREF_ENVCD OPERON REPRESSOR-RELATED"/>
    <property type="match status" value="1"/>
</dbReference>
<proteinExistence type="predicted"/>
<dbReference type="HOGENOM" id="CLU_093735_0_0_6"/>
<dbReference type="InterPro" id="IPR050624">
    <property type="entry name" value="HTH-type_Tx_Regulator"/>
</dbReference>
<dbReference type="GO" id="GO:0003677">
    <property type="term" value="F:DNA binding"/>
    <property type="evidence" value="ECO:0007669"/>
    <property type="project" value="UniProtKB-UniRule"/>
</dbReference>
<dbReference type="EMBL" id="APPN01000064">
    <property type="protein sequence ID" value="ENV33718.1"/>
    <property type="molecule type" value="Genomic_DNA"/>
</dbReference>
<dbReference type="AlphaFoldDB" id="N8ZPN3"/>
<dbReference type="PANTHER" id="PTHR43479">
    <property type="entry name" value="ACREF/ENVCD OPERON REPRESSOR-RELATED"/>
    <property type="match status" value="1"/>
</dbReference>
<comment type="caution">
    <text evidence="4">The sequence shown here is derived from an EMBL/GenBank/DDBJ whole genome shotgun (WGS) entry which is preliminary data.</text>
</comment>
<keyword evidence="1 2" id="KW-0238">DNA-binding</keyword>
<dbReference type="SUPFAM" id="SSF46689">
    <property type="entry name" value="Homeodomain-like"/>
    <property type="match status" value="1"/>
</dbReference>
<keyword evidence="5" id="KW-1185">Reference proteome</keyword>
<evidence type="ECO:0000313" key="5">
    <source>
        <dbReference type="Proteomes" id="UP000013117"/>
    </source>
</evidence>
<dbReference type="Proteomes" id="UP000013117">
    <property type="component" value="Unassembled WGS sequence"/>
</dbReference>
<gene>
    <name evidence="4" type="ORF">F960_02097</name>
</gene>
<dbReference type="InterPro" id="IPR009057">
    <property type="entry name" value="Homeodomain-like_sf"/>
</dbReference>
<sequence>MVQRDVVELDAPPRKTRVRQDPIDKYEMRRIELAEAGLKTLAKLGYAKTSMREIAENSDFTHAVLHYYFADKSDLICYSIKHFKAKCVTRYDVVVAESGTSDELLQGFIEKLKETIVNETQLHCLWYDLRSQALFEPTLRDVVTEIDESLEKMIWRIVLRYAELKGGVPSISSSCAYATLDGLFQMYLLRIVSGDAENVEHFLDEIRNIVPLLVK</sequence>
<evidence type="ECO:0000259" key="3">
    <source>
        <dbReference type="PROSITE" id="PS50977"/>
    </source>
</evidence>
<name>N8ZPN3_9GAMM</name>
<feature type="domain" description="HTH tetR-type" evidence="3">
    <location>
        <begin position="27"/>
        <end position="87"/>
    </location>
</feature>
<accession>N8ZPN3</accession>
<dbReference type="OrthoDB" id="6929199at2"/>